<evidence type="ECO:0000256" key="1">
    <source>
        <dbReference type="RuleBase" id="RU000411"/>
    </source>
</evidence>
<name>A0A0C2MZG1_THEKT</name>
<evidence type="ECO:0000259" key="2">
    <source>
        <dbReference type="SMART" id="SM00093"/>
    </source>
</evidence>
<dbReference type="InterPro" id="IPR042178">
    <property type="entry name" value="Serpin_sf_1"/>
</dbReference>
<dbReference type="GO" id="GO:0005615">
    <property type="term" value="C:extracellular space"/>
    <property type="evidence" value="ECO:0007669"/>
    <property type="project" value="InterPro"/>
</dbReference>
<dbReference type="Proteomes" id="UP000031668">
    <property type="component" value="Unassembled WGS sequence"/>
</dbReference>
<evidence type="ECO:0000313" key="3">
    <source>
        <dbReference type="EMBL" id="KII67022.1"/>
    </source>
</evidence>
<dbReference type="InterPro" id="IPR023796">
    <property type="entry name" value="Serpin_dom"/>
</dbReference>
<dbReference type="OrthoDB" id="5962704at2759"/>
<feature type="domain" description="Serpin" evidence="2">
    <location>
        <begin position="23"/>
        <end position="374"/>
    </location>
</feature>
<dbReference type="SUPFAM" id="SSF56574">
    <property type="entry name" value="Serpins"/>
    <property type="match status" value="1"/>
</dbReference>
<dbReference type="InterPro" id="IPR042185">
    <property type="entry name" value="Serpin_sf_2"/>
</dbReference>
<sequence length="378" mass="44617">MADIINDLTLKLANYFMADDDHLSSFSVNGLITYLTLSLVNIGLLGPVKYQLLDFLKCNYTFVLISYPSYFLQYKCVDSFTLDEFLKIGNVKSAIFHSSPIIQNFRQIAHQTINMEFYHIDPKNKENQSSTIFEWARRLEDISFQININEPYEQDLSLLVMNQYYTRFQWKTPFHLRSTKRSQKFTDVYNVEREVQMMRRVEILKYCNDPFMKASMVFIPLQEDDLYAAVVLPYFDSTLKNLLKIMTNKTFESWFDKSFPQKVDLRLPKFGFDNKISLKPFLEFHQLSSLFNQDDADLSNMVSERGYLNDYIHVSSIKINESGSYLPFTEDGQDVLHIRYNNPHQRLTITKPFLFYIYKSTEKLILHFSVITHPVDDK</sequence>
<dbReference type="InterPro" id="IPR036186">
    <property type="entry name" value="Serpin_sf"/>
</dbReference>
<keyword evidence="4" id="KW-1185">Reference proteome</keyword>
<dbReference type="SMART" id="SM00093">
    <property type="entry name" value="SERPIN"/>
    <property type="match status" value="1"/>
</dbReference>
<gene>
    <name evidence="3" type="ORF">RF11_07561</name>
</gene>
<organism evidence="3 4">
    <name type="scientific">Thelohanellus kitauei</name>
    <name type="common">Myxosporean</name>
    <dbReference type="NCBI Taxonomy" id="669202"/>
    <lineage>
        <taxon>Eukaryota</taxon>
        <taxon>Metazoa</taxon>
        <taxon>Cnidaria</taxon>
        <taxon>Myxozoa</taxon>
        <taxon>Myxosporea</taxon>
        <taxon>Bivalvulida</taxon>
        <taxon>Platysporina</taxon>
        <taxon>Myxobolidae</taxon>
        <taxon>Thelohanellus</taxon>
    </lineage>
</organism>
<evidence type="ECO:0000313" key="4">
    <source>
        <dbReference type="Proteomes" id="UP000031668"/>
    </source>
</evidence>
<accession>A0A0C2MZG1</accession>
<reference evidence="3 4" key="1">
    <citation type="journal article" date="2014" name="Genome Biol. Evol.">
        <title>The genome of the myxosporean Thelohanellus kitauei shows adaptations to nutrient acquisition within its fish host.</title>
        <authorList>
            <person name="Yang Y."/>
            <person name="Xiong J."/>
            <person name="Zhou Z."/>
            <person name="Huo F."/>
            <person name="Miao W."/>
            <person name="Ran C."/>
            <person name="Liu Y."/>
            <person name="Zhang J."/>
            <person name="Feng J."/>
            <person name="Wang M."/>
            <person name="Wang M."/>
            <person name="Wang L."/>
            <person name="Yao B."/>
        </authorList>
    </citation>
    <scope>NUCLEOTIDE SEQUENCE [LARGE SCALE GENOMIC DNA]</scope>
    <source>
        <strain evidence="3">Wuqing</strain>
    </source>
</reference>
<dbReference type="PANTHER" id="PTHR11461:SF372">
    <property type="entry name" value="ACCESSORY GLAND PROTEIN ACP76A-RELATED"/>
    <property type="match status" value="1"/>
</dbReference>
<dbReference type="Pfam" id="PF00079">
    <property type="entry name" value="Serpin"/>
    <property type="match status" value="1"/>
</dbReference>
<dbReference type="PANTHER" id="PTHR11461">
    <property type="entry name" value="SERINE PROTEASE INHIBITOR, SERPIN"/>
    <property type="match status" value="1"/>
</dbReference>
<comment type="caution">
    <text evidence="3">The sequence shown here is derived from an EMBL/GenBank/DDBJ whole genome shotgun (WGS) entry which is preliminary data.</text>
</comment>
<dbReference type="EMBL" id="JWZT01003344">
    <property type="protein sequence ID" value="KII67022.1"/>
    <property type="molecule type" value="Genomic_DNA"/>
</dbReference>
<dbReference type="Gene3D" id="3.30.497.10">
    <property type="entry name" value="Antithrombin, subunit I, domain 2"/>
    <property type="match status" value="1"/>
</dbReference>
<dbReference type="GO" id="GO:0004867">
    <property type="term" value="F:serine-type endopeptidase inhibitor activity"/>
    <property type="evidence" value="ECO:0007669"/>
    <property type="project" value="InterPro"/>
</dbReference>
<dbReference type="InterPro" id="IPR000215">
    <property type="entry name" value="Serpin_fam"/>
</dbReference>
<dbReference type="AlphaFoldDB" id="A0A0C2MZG1"/>
<dbReference type="Gene3D" id="2.30.39.10">
    <property type="entry name" value="Alpha-1-antitrypsin, domain 1"/>
    <property type="match status" value="1"/>
</dbReference>
<proteinExistence type="inferred from homology"/>
<protein>
    <submittedName>
        <fullName evidence="3">Alpha-1-antitrypsin</fullName>
    </submittedName>
</protein>
<comment type="similarity">
    <text evidence="1">Belongs to the serpin family.</text>
</comment>